<evidence type="ECO:0000313" key="1">
    <source>
        <dbReference type="EMBL" id="CRZ12412.1"/>
    </source>
</evidence>
<organism evidence="1">
    <name type="scientific">Spongospora subterranea</name>
    <dbReference type="NCBI Taxonomy" id="70186"/>
    <lineage>
        <taxon>Eukaryota</taxon>
        <taxon>Sar</taxon>
        <taxon>Rhizaria</taxon>
        <taxon>Endomyxa</taxon>
        <taxon>Phytomyxea</taxon>
        <taxon>Plasmodiophorida</taxon>
        <taxon>Plasmodiophoridae</taxon>
        <taxon>Spongospora</taxon>
    </lineage>
</organism>
<sequence>SGDDFQLTVPDIQLLDNRYYRFAQWIDASGAIITPSPETTKSNVTLRAVYTQFAMTTVDELSPPTMVSVTGQVAALTATWTPMPDVDYYVVYCTNPTTQITRAMVVPGSVSTVVLHLKESIQPNPLSVSVSIVQGDSIGRRSNAVSGIALAATKAISCEGDNVMTFGDEYVSLSKDNHATHPSLSLGALFFTLIVTVLIR</sequence>
<proteinExistence type="predicted"/>
<protein>
    <submittedName>
        <fullName evidence="1">Uncharacterized protein</fullName>
    </submittedName>
</protein>
<accession>A0A0H5RFT6</accession>
<dbReference type="AlphaFoldDB" id="A0A0H5RFT6"/>
<reference evidence="1" key="1">
    <citation type="submission" date="2015-04" db="EMBL/GenBank/DDBJ databases">
        <title>The genome sequence of the plant pathogenic Rhizarian Plasmodiophora brassicae reveals insights in its biotrophic life cycle and the origin of chitin synthesis.</title>
        <authorList>
            <person name="Schwelm A."/>
            <person name="Fogelqvist J."/>
            <person name="Knaust A."/>
            <person name="Julke S."/>
            <person name="Lilja T."/>
            <person name="Dhandapani V."/>
            <person name="Bonilla-Rosso G."/>
            <person name="Karlsson M."/>
            <person name="Shevchenko A."/>
            <person name="Choi S.R."/>
            <person name="Kim H.G."/>
            <person name="Park J.Y."/>
            <person name="Lim Y.P."/>
            <person name="Ludwig-Muller J."/>
            <person name="Dixelius C."/>
        </authorList>
    </citation>
    <scope>NUCLEOTIDE SEQUENCE</scope>
    <source>
        <tissue evidence="1">Potato root galls</tissue>
    </source>
</reference>
<name>A0A0H5RFT6_9EUKA</name>
<dbReference type="EMBL" id="HACM01011970">
    <property type="protein sequence ID" value="CRZ12412.1"/>
    <property type="molecule type" value="Transcribed_RNA"/>
</dbReference>
<feature type="non-terminal residue" evidence="1">
    <location>
        <position position="1"/>
    </location>
</feature>